<dbReference type="PROSITE" id="PS50090">
    <property type="entry name" value="MYB_LIKE"/>
    <property type="match status" value="1"/>
</dbReference>
<feature type="region of interest" description="Disordered" evidence="1">
    <location>
        <begin position="71"/>
        <end position="105"/>
    </location>
</feature>
<dbReference type="GeneID" id="64855974"/>
<evidence type="ECO:0000259" key="2">
    <source>
        <dbReference type="PROSITE" id="PS50090"/>
    </source>
</evidence>
<organism evidence="4 5">
    <name type="scientific">Maudiozyma barnettii</name>
    <dbReference type="NCBI Taxonomy" id="61262"/>
    <lineage>
        <taxon>Eukaryota</taxon>
        <taxon>Fungi</taxon>
        <taxon>Dikarya</taxon>
        <taxon>Ascomycota</taxon>
        <taxon>Saccharomycotina</taxon>
        <taxon>Saccharomycetes</taxon>
        <taxon>Saccharomycetales</taxon>
        <taxon>Saccharomycetaceae</taxon>
        <taxon>Maudiozyma</taxon>
    </lineage>
</organism>
<evidence type="ECO:0000313" key="4">
    <source>
        <dbReference type="EMBL" id="CAB4252833.1"/>
    </source>
</evidence>
<evidence type="ECO:0000313" key="5">
    <source>
        <dbReference type="Proteomes" id="UP000644660"/>
    </source>
</evidence>
<dbReference type="AlphaFoldDB" id="A0A8H2VCR5"/>
<dbReference type="SMART" id="SM00717">
    <property type="entry name" value="SANT"/>
    <property type="match status" value="1"/>
</dbReference>
<keyword evidence="5" id="KW-1185">Reference proteome</keyword>
<dbReference type="InterPro" id="IPR001005">
    <property type="entry name" value="SANT/Myb"/>
</dbReference>
<feature type="domain" description="HTH myb-type" evidence="3">
    <location>
        <begin position="156"/>
        <end position="203"/>
    </location>
</feature>
<gene>
    <name evidence="4" type="ORF">KABA2_02S05566</name>
</gene>
<feature type="compositionally biased region" description="Low complexity" evidence="1">
    <location>
        <begin position="73"/>
        <end position="104"/>
    </location>
</feature>
<protein>
    <submittedName>
        <fullName evidence="4">Similar to Saccharomyces cerevisiae YER088C DOT6 Protein involved in rRNA and ribosome biogenesis</fullName>
    </submittedName>
</protein>
<reference evidence="4 5" key="1">
    <citation type="submission" date="2020-05" db="EMBL/GenBank/DDBJ databases">
        <authorList>
            <person name="Casaregola S."/>
            <person name="Devillers H."/>
            <person name="Grondin C."/>
        </authorList>
    </citation>
    <scope>NUCLEOTIDE SEQUENCE [LARGE SCALE GENOMIC DNA]</scope>
    <source>
        <strain evidence="4 5">CLIB 1767</strain>
    </source>
</reference>
<dbReference type="Pfam" id="PF13921">
    <property type="entry name" value="Myb_DNA-bind_6"/>
    <property type="match status" value="1"/>
</dbReference>
<evidence type="ECO:0000256" key="1">
    <source>
        <dbReference type="SAM" id="MobiDB-lite"/>
    </source>
</evidence>
<dbReference type="InterPro" id="IPR009057">
    <property type="entry name" value="Homeodomain-like_sf"/>
</dbReference>
<evidence type="ECO:0000259" key="3">
    <source>
        <dbReference type="PROSITE" id="PS51294"/>
    </source>
</evidence>
<dbReference type="InterPro" id="IPR017930">
    <property type="entry name" value="Myb_dom"/>
</dbReference>
<dbReference type="EMBL" id="CAEFZW010000002">
    <property type="protein sequence ID" value="CAB4252833.1"/>
    <property type="molecule type" value="Genomic_DNA"/>
</dbReference>
<comment type="caution">
    <text evidence="4">The sequence shown here is derived from an EMBL/GenBank/DDBJ whole genome shotgun (WGS) entry which is preliminary data.</text>
</comment>
<dbReference type="RefSeq" id="XP_041404871.1">
    <property type="nucleotide sequence ID" value="XM_041548937.1"/>
</dbReference>
<proteinExistence type="predicted"/>
<feature type="domain" description="Myb-like" evidence="2">
    <location>
        <begin position="149"/>
        <end position="199"/>
    </location>
</feature>
<dbReference type="PROSITE" id="PS51294">
    <property type="entry name" value="HTH_MYB"/>
    <property type="match status" value="1"/>
</dbReference>
<feature type="region of interest" description="Disordered" evidence="1">
    <location>
        <begin position="1"/>
        <end position="53"/>
    </location>
</feature>
<sequence length="687" mass="75980">MPSSKSTFSTMASHSTSTILNNHPHPHPHPQLHNQNHALNNTLPSPGNMANFHSNMMKKKDIINHEPTLLSRSNTVSSPSPSSATSPSTAVSSSMSSPTTNPNSIKEVIINPTDMTNNRINEVSNPVSGIQKVEEVKLVNYSNGTTPNSAGKNPSSWDPQDDLLLRHLKEIKKLGWKDISQFFNNRTPNACQFRWRRLKSGNLKSNKTALVDVTDYTAVIKALNEGKLNEYKLMDVPATANNESKQKPLSVSDNNTDMISPRKKYEELKFSSMTNKGNNYQQTIASNNSSPSKESYASKFISSTNLSYSPNDNIIDNNQHTSNINFGNESFTKQFKPQSQGKIPQMEQLKTHSNISSTHSNTNSKKFIKPRSFSHSVTRPKLLASMKNSVSNINNGVSTVSNEEENVGFIPKIIVRSRRSSLAVPVLQQNQITNQPQSHQNSNMLSPSASYSNIANALNTTLVTSKSRKNSISLMSRRSSFNVTSGNSSRKQSIISTAVSNSISSQFPLAPHPTSDVHLNVQSMKQRKDSAYRKDFHNMNTMVSNPEHSFPSTYGFVDAPSSNTRRKSSITGVNMHSISKDIPSVSEWTNQEDAIVLECHGRNLSCREMSILLNNKSENETQWRLNYLKGIGNGSKGNSAETENVDPLHMGHVSNSYTGTELGKKDQINQPLNTHLPSINNILNDAN</sequence>
<feature type="compositionally biased region" description="Polar residues" evidence="1">
    <location>
        <begin position="1"/>
        <end position="19"/>
    </location>
</feature>
<name>A0A8H2VCR5_9SACH</name>
<dbReference type="SUPFAM" id="SSF46689">
    <property type="entry name" value="Homeodomain-like"/>
    <property type="match status" value="1"/>
</dbReference>
<dbReference type="Proteomes" id="UP000644660">
    <property type="component" value="Unassembled WGS sequence"/>
</dbReference>
<dbReference type="Gene3D" id="1.10.10.60">
    <property type="entry name" value="Homeodomain-like"/>
    <property type="match status" value="1"/>
</dbReference>
<dbReference type="CDD" id="cd00167">
    <property type="entry name" value="SANT"/>
    <property type="match status" value="1"/>
</dbReference>
<accession>A0A8H2VCR5</accession>